<gene>
    <name evidence="4" type="ORF">K9V48_03910</name>
</gene>
<dbReference type="SUPFAM" id="SSF110997">
    <property type="entry name" value="Sporulation related repeat"/>
    <property type="match status" value="1"/>
</dbReference>
<evidence type="ECO:0000313" key="5">
    <source>
        <dbReference type="Proteomes" id="UP001165287"/>
    </source>
</evidence>
<name>A0ABS7UM68_9BACI</name>
<dbReference type="Proteomes" id="UP001165287">
    <property type="component" value="Unassembled WGS sequence"/>
</dbReference>
<sequence>MDKQTSNTIKIKINGTESARAQAKETTEEIPFTSGDEKLEAEKEVASAKQPLDKEDEFPWLLPDVGEDEVFMDDPKVVTPAKEKKILAKQTVTPYFYPNKNKSNFRKKIVQLPLKRVLMILLMAVGLGLLFGYVALNFLSNEDMPAAGTPANNETNDSTQAPENADKDDKDDKGAEPTSATGTTSTATLQLYAVQGGIFSAKESAEIVASEIKNQGFASTVLEKDGTYTVFAGLGKEKAETDGLNELYKQGSFSEFWGGKQLSLTIATSSSSEQWASSIEELSSFASQVANGNSVTKEDVSKIESIVNEINASNGEKELVEKLLQSSEYIKNNNGWEAQQLLLDVMSKLSM</sequence>
<proteinExistence type="predicted"/>
<evidence type="ECO:0000256" key="1">
    <source>
        <dbReference type="SAM" id="MobiDB-lite"/>
    </source>
</evidence>
<reference evidence="4" key="1">
    <citation type="submission" date="2024-05" db="EMBL/GenBank/DDBJ databases">
        <title>Metabacillus sp. nov., isolated from the rhizosphere soil of tomato plants.</title>
        <authorList>
            <person name="Ma R."/>
        </authorList>
    </citation>
    <scope>NUCLEOTIDE SEQUENCE</scope>
    <source>
        <strain evidence="4">DBTR6</strain>
    </source>
</reference>
<dbReference type="InterPro" id="IPR036680">
    <property type="entry name" value="SPOR-like_sf"/>
</dbReference>
<accession>A0ABS7UM68</accession>
<feature type="compositionally biased region" description="Basic and acidic residues" evidence="1">
    <location>
        <begin position="164"/>
        <end position="175"/>
    </location>
</feature>
<feature type="compositionally biased region" description="Polar residues" evidence="1">
    <location>
        <begin position="150"/>
        <end position="162"/>
    </location>
</feature>
<keyword evidence="2" id="KW-0812">Transmembrane</keyword>
<dbReference type="InterPro" id="IPR007730">
    <property type="entry name" value="SPOR-like_dom"/>
</dbReference>
<organism evidence="4 5">
    <name type="scientific">Metabacillus rhizolycopersici</name>
    <dbReference type="NCBI Taxonomy" id="2875709"/>
    <lineage>
        <taxon>Bacteria</taxon>
        <taxon>Bacillati</taxon>
        <taxon>Bacillota</taxon>
        <taxon>Bacilli</taxon>
        <taxon>Bacillales</taxon>
        <taxon>Bacillaceae</taxon>
        <taxon>Metabacillus</taxon>
    </lineage>
</organism>
<keyword evidence="2" id="KW-1133">Transmembrane helix</keyword>
<dbReference type="Pfam" id="PF05036">
    <property type="entry name" value="SPOR"/>
    <property type="match status" value="1"/>
</dbReference>
<feature type="transmembrane region" description="Helical" evidence="2">
    <location>
        <begin position="117"/>
        <end position="136"/>
    </location>
</feature>
<comment type="caution">
    <text evidence="4">The sequence shown here is derived from an EMBL/GenBank/DDBJ whole genome shotgun (WGS) entry which is preliminary data.</text>
</comment>
<feature type="compositionally biased region" description="Polar residues" evidence="1">
    <location>
        <begin position="1"/>
        <end position="19"/>
    </location>
</feature>
<keyword evidence="5" id="KW-1185">Reference proteome</keyword>
<evidence type="ECO:0000259" key="3">
    <source>
        <dbReference type="PROSITE" id="PS51724"/>
    </source>
</evidence>
<feature type="domain" description="SPOR" evidence="3">
    <location>
        <begin position="186"/>
        <end position="261"/>
    </location>
</feature>
<protein>
    <submittedName>
        <fullName evidence="4">SPOR domain-containing protein</fullName>
    </submittedName>
</protein>
<dbReference type="Gene3D" id="3.30.70.1070">
    <property type="entry name" value="Sporulation related repeat"/>
    <property type="match status" value="1"/>
</dbReference>
<feature type="region of interest" description="Disordered" evidence="1">
    <location>
        <begin position="1"/>
        <end position="29"/>
    </location>
</feature>
<evidence type="ECO:0000256" key="2">
    <source>
        <dbReference type="SAM" id="Phobius"/>
    </source>
</evidence>
<dbReference type="PROSITE" id="PS51724">
    <property type="entry name" value="SPOR"/>
    <property type="match status" value="1"/>
</dbReference>
<evidence type="ECO:0000313" key="4">
    <source>
        <dbReference type="EMBL" id="MBZ5749408.1"/>
    </source>
</evidence>
<dbReference type="EMBL" id="JAIQUM010000005">
    <property type="protein sequence ID" value="MBZ5749408.1"/>
    <property type="molecule type" value="Genomic_DNA"/>
</dbReference>
<feature type="region of interest" description="Disordered" evidence="1">
    <location>
        <begin position="147"/>
        <end position="182"/>
    </location>
</feature>
<dbReference type="RefSeq" id="WP_224137109.1">
    <property type="nucleotide sequence ID" value="NZ_JAIQUM010000005.1"/>
</dbReference>
<keyword evidence="2" id="KW-0472">Membrane</keyword>